<evidence type="ECO:0000256" key="3">
    <source>
        <dbReference type="ARBA" id="ARBA00022452"/>
    </source>
</evidence>
<protein>
    <recommendedName>
        <fullName evidence="8">TonB-dependent receptor plug domain-containing protein</fullName>
    </recommendedName>
</protein>
<keyword evidence="3 7" id="KW-1134">Transmembrane beta strand</keyword>
<keyword evidence="10" id="KW-1185">Reference proteome</keyword>
<evidence type="ECO:0000256" key="6">
    <source>
        <dbReference type="ARBA" id="ARBA00023237"/>
    </source>
</evidence>
<comment type="similarity">
    <text evidence="7">Belongs to the TonB-dependent receptor family.</text>
</comment>
<dbReference type="InterPro" id="IPR008969">
    <property type="entry name" value="CarboxyPept-like_regulatory"/>
</dbReference>
<dbReference type="InterPro" id="IPR036942">
    <property type="entry name" value="Beta-barrel_TonB_sf"/>
</dbReference>
<dbReference type="NCBIfam" id="TIGR04056">
    <property type="entry name" value="OMP_RagA_SusC"/>
    <property type="match status" value="1"/>
</dbReference>
<dbReference type="InterPro" id="IPR023997">
    <property type="entry name" value="TonB-dep_OMP_SusC/RagA_CS"/>
</dbReference>
<evidence type="ECO:0000313" key="10">
    <source>
        <dbReference type="Proteomes" id="UP000618319"/>
    </source>
</evidence>
<gene>
    <name evidence="9" type="ORF">C4F40_04300</name>
</gene>
<dbReference type="InterPro" id="IPR023996">
    <property type="entry name" value="TonB-dep_OMP_SusC/RagA"/>
</dbReference>
<dbReference type="InterPro" id="IPR037066">
    <property type="entry name" value="Plug_dom_sf"/>
</dbReference>
<keyword evidence="2 7" id="KW-0813">Transport</keyword>
<dbReference type="Proteomes" id="UP000618319">
    <property type="component" value="Unassembled WGS sequence"/>
</dbReference>
<name>A0ABR9T3M6_9SPHI</name>
<evidence type="ECO:0000259" key="8">
    <source>
        <dbReference type="Pfam" id="PF07715"/>
    </source>
</evidence>
<dbReference type="SUPFAM" id="SSF49464">
    <property type="entry name" value="Carboxypeptidase regulatory domain-like"/>
    <property type="match status" value="1"/>
</dbReference>
<comment type="subcellular location">
    <subcellularLocation>
        <location evidence="1 7">Cell outer membrane</location>
        <topology evidence="1 7">Multi-pass membrane protein</topology>
    </subcellularLocation>
</comment>
<dbReference type="InterPro" id="IPR012910">
    <property type="entry name" value="Plug_dom"/>
</dbReference>
<evidence type="ECO:0000313" key="9">
    <source>
        <dbReference type="EMBL" id="MBE8719951.1"/>
    </source>
</evidence>
<feature type="domain" description="TonB-dependent receptor plug" evidence="8">
    <location>
        <begin position="171"/>
        <end position="286"/>
    </location>
</feature>
<dbReference type="PROSITE" id="PS52016">
    <property type="entry name" value="TONB_DEPENDENT_REC_3"/>
    <property type="match status" value="1"/>
</dbReference>
<dbReference type="Pfam" id="PF07715">
    <property type="entry name" value="Plug"/>
    <property type="match status" value="1"/>
</dbReference>
<evidence type="ECO:0000256" key="7">
    <source>
        <dbReference type="PROSITE-ProRule" id="PRU01360"/>
    </source>
</evidence>
<sequence>MRKLRKGESYGLLRAIEIALNTIKRSPLRYARRDDGDKSGVEESKRCVPPIVYHTKLVTLLISFICVLFSDAQAQSGRTLGGEVRSAADGQPIEGVSIEVGKKYTLSDKEGKFTITVAEQKGTLKINHIGFVGQSLAYDETTTSLDITLQPIENQIEEVDVVSTGYQRIPKERATGSFEFVDSALFNRKVSTDFVSRLEDVVPSISSNKTYAPNRGRYLGINIRGVSTMRSEFQPLVVIDGVPYPNNFDEFTGNFNNINPNDVESVTVLKDAAASSIWGAQSGNGVIIVTTKRGKYNQPFQLSVNSNVTVGQKPDLYYYPQMNTSDYIDLEKQIFDAGYWNSRMNRYSVNLTPVVQLLKKHREHDITEEELNLELDALRGIDMREDFMKYIYRESVNQQYSVQMRGGGEKINTAFSIGYDNNLDNLVTSSYSRFTAKNNTQLRPIKNLTLDIGVTYTESKRRESEQPMGYNLMGRGEGNFPYMQMADEQGNPLVVDAISRNPIFRDTVAGGRLLDWKYRPIAELYETHNLVRIRETFLNLGANYQILPSLKISGLYAHQRAAQPMELWRGMGSVHQREFINFRSSWDKDNVYWGIPVGEYLNTLHRNNVSKQGRIQIDFNERWGAHELSAIAGGEIRQIDSDMISSIFWGYDSETMSFQSVQVGSQVPALNGIAGNILLMDFSQNGAYTNRYRSTFANASYSYSARYTLSGSVRKDASNLFGVNANDRGQPFWSIGAAWTLSNENFINSDWFPLLKLRATYGYNGNVNNSTAAYPIINVSSSADYITGQNYATIQSPPNPSLRWERVGMFNLGLDFAIRNNRLSGAIEYYIKRSKDLIAPTQIDPTTGFTSLNINSADLDGRGVDLTLNSLNVSTRSFVWSSNLVFAYNRTEVARSFVSNDRARNYVTGPHSMTLTPIEGMNLYSALGYRWAGLDPADGTPRGYLDGEVSKDYAALVNQSTIGELENMGTTKPLYFGSLRNNFRFKAVELSFNIAYNLGHKFRRYSFDNRYFIDQGVGHADYANRWQKPGDEQWTDVPAFTYPNNLYASDLYYYSSALIEDASWIKLRDIQLSYTIPAMNNIPLKNARIYAYAQHIGTLWLANAHRIDPEFGKIVPDPLTLSLGLNFNL</sequence>
<evidence type="ECO:0000256" key="5">
    <source>
        <dbReference type="ARBA" id="ARBA00023136"/>
    </source>
</evidence>
<keyword evidence="6 7" id="KW-0998">Cell outer membrane</keyword>
<reference evidence="9 10" key="1">
    <citation type="submission" date="2018-02" db="EMBL/GenBank/DDBJ databases">
        <title>Sphingobacterium KA21.</title>
        <authorList>
            <person name="Vasarhelyi B.M."/>
            <person name="Deshmukh S."/>
            <person name="Balint B."/>
            <person name="Kukolya J."/>
        </authorList>
    </citation>
    <scope>NUCLEOTIDE SEQUENCE [LARGE SCALE GENOMIC DNA]</scope>
    <source>
        <strain evidence="9 10">Ka21</strain>
    </source>
</reference>
<dbReference type="Gene3D" id="2.40.170.20">
    <property type="entry name" value="TonB-dependent receptor, beta-barrel domain"/>
    <property type="match status" value="1"/>
</dbReference>
<evidence type="ECO:0000256" key="2">
    <source>
        <dbReference type="ARBA" id="ARBA00022448"/>
    </source>
</evidence>
<organism evidence="9 10">
    <name type="scientific">Sphingobacterium pedocola</name>
    <dbReference type="NCBI Taxonomy" id="2082722"/>
    <lineage>
        <taxon>Bacteria</taxon>
        <taxon>Pseudomonadati</taxon>
        <taxon>Bacteroidota</taxon>
        <taxon>Sphingobacteriia</taxon>
        <taxon>Sphingobacteriales</taxon>
        <taxon>Sphingobacteriaceae</taxon>
        <taxon>Sphingobacterium</taxon>
    </lineage>
</organism>
<evidence type="ECO:0000256" key="4">
    <source>
        <dbReference type="ARBA" id="ARBA00022692"/>
    </source>
</evidence>
<dbReference type="NCBIfam" id="TIGR04057">
    <property type="entry name" value="SusC_RagA_signa"/>
    <property type="match status" value="1"/>
</dbReference>
<comment type="caution">
    <text evidence="9">The sequence shown here is derived from an EMBL/GenBank/DDBJ whole genome shotgun (WGS) entry which is preliminary data.</text>
</comment>
<evidence type="ECO:0000256" key="1">
    <source>
        <dbReference type="ARBA" id="ARBA00004571"/>
    </source>
</evidence>
<dbReference type="EMBL" id="PSKQ01000017">
    <property type="protein sequence ID" value="MBE8719951.1"/>
    <property type="molecule type" value="Genomic_DNA"/>
</dbReference>
<proteinExistence type="inferred from homology"/>
<keyword evidence="4 7" id="KW-0812">Transmembrane</keyword>
<dbReference type="SUPFAM" id="SSF56935">
    <property type="entry name" value="Porins"/>
    <property type="match status" value="1"/>
</dbReference>
<dbReference type="Gene3D" id="2.170.130.10">
    <property type="entry name" value="TonB-dependent receptor, plug domain"/>
    <property type="match status" value="1"/>
</dbReference>
<accession>A0ABR9T3M6</accession>
<dbReference type="Gene3D" id="2.60.40.1120">
    <property type="entry name" value="Carboxypeptidase-like, regulatory domain"/>
    <property type="match status" value="1"/>
</dbReference>
<dbReference type="RefSeq" id="WP_196937648.1">
    <property type="nucleotide sequence ID" value="NZ_MU158689.1"/>
</dbReference>
<dbReference type="InterPro" id="IPR039426">
    <property type="entry name" value="TonB-dep_rcpt-like"/>
</dbReference>
<keyword evidence="5 7" id="KW-0472">Membrane</keyword>